<evidence type="ECO:0000313" key="2">
    <source>
        <dbReference type="Proteomes" id="UP001569512"/>
    </source>
</evidence>
<dbReference type="EMBL" id="JBGMSU010000021">
    <property type="protein sequence ID" value="MFA0940547.1"/>
    <property type="molecule type" value="Genomic_DNA"/>
</dbReference>
<name>A0ABV4PM38_9PSED</name>
<sequence length="89" mass="9526">MSNKFSVGDLALTIYPIPSVEAGSVVLLDRRLEQGSKFTMPGITFQALEVGWLCSKPGTESLLAYAETSLMPLRGDAAPVQQKARAISV</sequence>
<accession>A0ABV4PM38</accession>
<evidence type="ECO:0000313" key="1">
    <source>
        <dbReference type="EMBL" id="MFA0940547.1"/>
    </source>
</evidence>
<proteinExistence type="predicted"/>
<protein>
    <submittedName>
        <fullName evidence="1">Uncharacterized protein</fullName>
    </submittedName>
</protein>
<dbReference type="RefSeq" id="WP_024668756.1">
    <property type="nucleotide sequence ID" value="NZ_AVEE02000025.1"/>
</dbReference>
<reference evidence="1 2" key="1">
    <citation type="submission" date="2024-06" db="EMBL/GenBank/DDBJ databases">
        <title>Genome sequences for Pseudomonas syringae strains with characterized LPS.</title>
        <authorList>
            <person name="Baltrus D.A."/>
            <person name="Krings L."/>
        </authorList>
    </citation>
    <scope>NUCLEOTIDE SEQUENCE [LARGE SCALE GENOMIC DNA]</scope>
    <source>
        <strain evidence="1 2">NCPPB2708</strain>
    </source>
</reference>
<comment type="caution">
    <text evidence="1">The sequence shown here is derived from an EMBL/GenBank/DDBJ whole genome shotgun (WGS) entry which is preliminary data.</text>
</comment>
<keyword evidence="2" id="KW-1185">Reference proteome</keyword>
<organism evidence="1 2">
    <name type="scientific">Pseudomonas tremae</name>
    <dbReference type="NCBI Taxonomy" id="200454"/>
    <lineage>
        <taxon>Bacteria</taxon>
        <taxon>Pseudomonadati</taxon>
        <taxon>Pseudomonadota</taxon>
        <taxon>Gammaproteobacteria</taxon>
        <taxon>Pseudomonadales</taxon>
        <taxon>Pseudomonadaceae</taxon>
        <taxon>Pseudomonas</taxon>
    </lineage>
</organism>
<dbReference type="Proteomes" id="UP001569512">
    <property type="component" value="Unassembled WGS sequence"/>
</dbReference>
<gene>
    <name evidence="1" type="ORF">ACDH53_24495</name>
</gene>